<dbReference type="SMART" id="SM00078">
    <property type="entry name" value="IlGF"/>
    <property type="match status" value="1"/>
</dbReference>
<dbReference type="InterPro" id="IPR016179">
    <property type="entry name" value="Insulin-like"/>
</dbReference>
<proteinExistence type="evidence at transcript level"/>
<keyword evidence="6" id="KW-0964">Secreted</keyword>
<evidence type="ECO:0000256" key="5">
    <source>
        <dbReference type="ARBA" id="ARBA00023157"/>
    </source>
</evidence>
<dbReference type="InterPro" id="IPR022353">
    <property type="entry name" value="Insulin_CS"/>
</dbReference>
<dbReference type="Gene3D" id="1.10.100.10">
    <property type="entry name" value="Insulin-like"/>
    <property type="match status" value="1"/>
</dbReference>
<dbReference type="PROSITE" id="PS00262">
    <property type="entry name" value="INSULIN"/>
    <property type="match status" value="1"/>
</dbReference>
<dbReference type="InterPro" id="IPR036438">
    <property type="entry name" value="Insulin-like_sf"/>
</dbReference>
<evidence type="ECO:0000256" key="3">
    <source>
        <dbReference type="ARBA" id="ARBA00022685"/>
    </source>
</evidence>
<dbReference type="GeneID" id="138133104"/>
<keyword evidence="5" id="KW-1015">Disulfide bond</keyword>
<dbReference type="PANTHER" id="PTHR13647:SF4">
    <property type="entry name" value="INSULIN-LIKE PEPTIDE 1-RELATED"/>
    <property type="match status" value="1"/>
</dbReference>
<dbReference type="PRINTS" id="PR00276">
    <property type="entry name" value="INSULINFAMLY"/>
</dbReference>
<dbReference type="PANTHER" id="PTHR13647">
    <property type="entry name" value="INSULIN-LIKE PEPTIDE 2-RELATED"/>
    <property type="match status" value="1"/>
</dbReference>
<evidence type="ECO:0000256" key="7">
    <source>
        <dbReference type="SAM" id="SignalP"/>
    </source>
</evidence>
<dbReference type="KEGG" id="tmol:138133104"/>
<evidence type="ECO:0000313" key="9">
    <source>
        <dbReference type="EMBL" id="UXO98144.1"/>
    </source>
</evidence>
<feature type="signal peptide" evidence="7">
    <location>
        <begin position="1"/>
        <end position="19"/>
    </location>
</feature>
<accession>A0A977XCX0</accession>
<comment type="subcellular location">
    <subcellularLocation>
        <location evidence="6">Secreted</location>
    </subcellularLocation>
</comment>
<comment type="similarity">
    <text evidence="1 6">Belongs to the insulin family.</text>
</comment>
<keyword evidence="4 7" id="KW-0732">Signal</keyword>
<dbReference type="AlphaFoldDB" id="A0A977XCX0"/>
<feature type="chain" id="PRO_5037353637" evidence="7">
    <location>
        <begin position="20"/>
        <end position="125"/>
    </location>
</feature>
<dbReference type="EMBL" id="ON125393">
    <property type="protein sequence ID" value="UXO98144.1"/>
    <property type="molecule type" value="mRNA"/>
</dbReference>
<protein>
    <submittedName>
        <fullName evidence="9">Insulin like peptide 1</fullName>
    </submittedName>
</protein>
<evidence type="ECO:0000256" key="6">
    <source>
        <dbReference type="RuleBase" id="RU000406"/>
    </source>
</evidence>
<organism evidence="9">
    <name type="scientific">Tenebrio molitor</name>
    <name type="common">Yellow mealworm beetle</name>
    <dbReference type="NCBI Taxonomy" id="7067"/>
    <lineage>
        <taxon>Eukaryota</taxon>
        <taxon>Metazoa</taxon>
        <taxon>Ecdysozoa</taxon>
        <taxon>Arthropoda</taxon>
        <taxon>Hexapoda</taxon>
        <taxon>Insecta</taxon>
        <taxon>Pterygota</taxon>
        <taxon>Neoptera</taxon>
        <taxon>Endopterygota</taxon>
        <taxon>Coleoptera</taxon>
        <taxon>Polyphaga</taxon>
        <taxon>Cucujiformia</taxon>
        <taxon>Tenebrionidae</taxon>
        <taxon>Tenebrio</taxon>
    </lineage>
</organism>
<sequence length="125" mass="14470">MDQRLLLLFLLVNSISVWSSPHKLHSINKRAEFFCGSKLSEALYMVCKGSYNSPTKKSINDLFAYEYDYFPSESDEDNQLDFPFLERDTANSFLPIRSRRRRAGIVNECCRNPCTLQHLSLYCGS</sequence>
<dbReference type="RefSeq" id="XP_068907010.1">
    <property type="nucleotide sequence ID" value="XM_069050909.1"/>
</dbReference>
<dbReference type="InterPro" id="IPR022352">
    <property type="entry name" value="Ins/IGF/rlx"/>
</dbReference>
<name>A0A977XCX0_TENMO</name>
<reference evidence="9" key="1">
    <citation type="journal article" date="2022" name="J. Proteome Res.">
        <title>Neuropeptidomes of Tenebrio molitor L. and Zophobas atratus Fab. (Coleoptera, Polyphaga: Tenebrionidae).</title>
        <authorList>
            <person name="Marciniak P."/>
            <person name="Pacholska-Bogalska J."/>
            <person name="Ragionieri L."/>
        </authorList>
    </citation>
    <scope>NUCLEOTIDE SEQUENCE</scope>
    <source>
        <strain evidence="9">DN47684_c0_g2_i3</strain>
    </source>
</reference>
<dbReference type="GO" id="GO:0005179">
    <property type="term" value="F:hormone activity"/>
    <property type="evidence" value="ECO:0007669"/>
    <property type="project" value="InterPro"/>
</dbReference>
<evidence type="ECO:0000256" key="2">
    <source>
        <dbReference type="ARBA" id="ARBA00011207"/>
    </source>
</evidence>
<evidence type="ECO:0000256" key="1">
    <source>
        <dbReference type="ARBA" id="ARBA00009034"/>
    </source>
</evidence>
<comment type="subunit">
    <text evidence="2">Heterodimer of a B chain and an A chain linked by two disulfide bonds.</text>
</comment>
<dbReference type="Pfam" id="PF00049">
    <property type="entry name" value="Insulin"/>
    <property type="match status" value="1"/>
</dbReference>
<dbReference type="SUPFAM" id="SSF56994">
    <property type="entry name" value="Insulin-like"/>
    <property type="match status" value="1"/>
</dbReference>
<dbReference type="GO" id="GO:0005576">
    <property type="term" value="C:extracellular region"/>
    <property type="evidence" value="ECO:0007669"/>
    <property type="project" value="UniProtKB-SubCell"/>
</dbReference>
<keyword evidence="3" id="KW-0165">Cleavage on pair of basic residues</keyword>
<evidence type="ECO:0000256" key="4">
    <source>
        <dbReference type="ARBA" id="ARBA00022729"/>
    </source>
</evidence>
<evidence type="ECO:0000259" key="8">
    <source>
        <dbReference type="SMART" id="SM00078"/>
    </source>
</evidence>
<feature type="domain" description="Insulin-like" evidence="8">
    <location>
        <begin position="32"/>
        <end position="123"/>
    </location>
</feature>